<protein>
    <recommendedName>
        <fullName evidence="4">Helix-turn-helix domain-containing protein</fullName>
    </recommendedName>
</protein>
<feature type="compositionally biased region" description="Basic and acidic residues" evidence="1">
    <location>
        <begin position="110"/>
        <end position="124"/>
    </location>
</feature>
<reference evidence="2 3" key="1">
    <citation type="submission" date="2021-04" db="EMBL/GenBank/DDBJ databases">
        <title>Whole genome sequence analysis of a thiophenic sulfur metabolizing bacteria.</title>
        <authorList>
            <person name="Akhtar N."/>
            <person name="Akram J."/>
            <person name="Aslam A."/>
        </authorList>
    </citation>
    <scope>NUCLEOTIDE SEQUENCE [LARGE SCALE GENOMIC DNA]</scope>
    <source>
        <strain evidence="2 3">3OW</strain>
    </source>
</reference>
<sequence>MSLRTAQWAMYESGVQDALAHRILGIMVDIMDGDGKNFFRSQAWIADNAYCSVATVKRKLKELETLGVIARGDQSILDEMNWPADRRPVVWDAVLGAVAQNELPGGGSSNRDETVAQTEHERQLTGELQNSPYTPQTLPNAGARKSTSSDDFDTWWPYYPRKAAKGQARTAFVKAMKKTDLDTLIAATKEFANIREKQIASGESKPEFTPYPSTWLNGERWEEFSPKQSQDVLVEFLAEHSFAELERATGIRCMTPEFGELEFGERREAVRVFRERWLDENRDRLAEALR</sequence>
<dbReference type="Proteomes" id="UP000676853">
    <property type="component" value="Unassembled WGS sequence"/>
</dbReference>
<proteinExistence type="predicted"/>
<evidence type="ECO:0000256" key="1">
    <source>
        <dbReference type="SAM" id="MobiDB-lite"/>
    </source>
</evidence>
<organism evidence="2 3">
    <name type="scientific">Tsukamurella paurometabola</name>
    <name type="common">Corynebacterium paurometabolum</name>
    <dbReference type="NCBI Taxonomy" id="2061"/>
    <lineage>
        <taxon>Bacteria</taxon>
        <taxon>Bacillati</taxon>
        <taxon>Actinomycetota</taxon>
        <taxon>Actinomycetes</taxon>
        <taxon>Mycobacteriales</taxon>
        <taxon>Tsukamurellaceae</taxon>
        <taxon>Tsukamurella</taxon>
    </lineage>
</organism>
<keyword evidence="3" id="KW-1185">Reference proteome</keyword>
<accession>A0ABS5NDU2</accession>
<feature type="compositionally biased region" description="Polar residues" evidence="1">
    <location>
        <begin position="126"/>
        <end position="139"/>
    </location>
</feature>
<evidence type="ECO:0000313" key="3">
    <source>
        <dbReference type="Proteomes" id="UP000676853"/>
    </source>
</evidence>
<dbReference type="RefSeq" id="WP_212554152.1">
    <property type="nucleotide sequence ID" value="NZ_JAGXOE010000034.1"/>
</dbReference>
<dbReference type="EMBL" id="JAGXOE010000034">
    <property type="protein sequence ID" value="MBS4102434.1"/>
    <property type="molecule type" value="Genomic_DNA"/>
</dbReference>
<evidence type="ECO:0008006" key="4">
    <source>
        <dbReference type="Google" id="ProtNLM"/>
    </source>
</evidence>
<name>A0ABS5NDU2_TSUPA</name>
<feature type="region of interest" description="Disordered" evidence="1">
    <location>
        <begin position="101"/>
        <end position="149"/>
    </location>
</feature>
<comment type="caution">
    <text evidence="2">The sequence shown here is derived from an EMBL/GenBank/DDBJ whole genome shotgun (WGS) entry which is preliminary data.</text>
</comment>
<evidence type="ECO:0000313" key="2">
    <source>
        <dbReference type="EMBL" id="MBS4102434.1"/>
    </source>
</evidence>
<gene>
    <name evidence="2" type="ORF">KFZ73_14450</name>
</gene>